<dbReference type="PROSITE" id="PS50005">
    <property type="entry name" value="TPR"/>
    <property type="match status" value="3"/>
</dbReference>
<proteinExistence type="predicted"/>
<protein>
    <submittedName>
        <fullName evidence="3">Tetratricopeptide repeat protein</fullName>
    </submittedName>
</protein>
<reference evidence="3" key="1">
    <citation type="journal article" date="2021" name="PeerJ">
        <title>Extensive microbial diversity within the chicken gut microbiome revealed by metagenomics and culture.</title>
        <authorList>
            <person name="Gilroy R."/>
            <person name="Ravi A."/>
            <person name="Getino M."/>
            <person name="Pursley I."/>
            <person name="Horton D.L."/>
            <person name="Alikhan N.F."/>
            <person name="Baker D."/>
            <person name="Gharbi K."/>
            <person name="Hall N."/>
            <person name="Watson M."/>
            <person name="Adriaenssens E.M."/>
            <person name="Foster-Nyarko E."/>
            <person name="Jarju S."/>
            <person name="Secka A."/>
            <person name="Antonio M."/>
            <person name="Oren A."/>
            <person name="Chaudhuri R.R."/>
            <person name="La Ragione R."/>
            <person name="Hildebrand F."/>
            <person name="Pallen M.J."/>
        </authorList>
    </citation>
    <scope>NUCLEOTIDE SEQUENCE</scope>
    <source>
        <strain evidence="3">8470</strain>
    </source>
</reference>
<sequence>MYKDIIQLLDQKRLKEAFAQLGSLASETNNWTLTSEVETLQNTYGYMLQYAAQGTEDPQQGKMYAHLYRKGYELADRAEFIRQQSASKGFFATKCRTFKQTAVHSFQEIGMTLETNAEDLSVTPLMLAENADKNSELKKLYKQKEKATDELFDKIWTSAHWTDEEAKEASALLDSQLIPANSLAVMVSAATLSLLQLFDPQKLQFLLLAYRRRTEAVVSQRALAGILLTAYYQEKRLSLYPELTAALTMLGDNAQTVQQLHDIQILFLLSRETEKIGKRMREQIIPKMMRNPRLRKTDFKIIDIEDLEDKNPEWEKEMQQISDEIQQLGELQMEGADTYMSTFSQLKSYAFFGQAAHWFYPFDKQTADIADLFADNDISDKSLLKMLLESPIFCNSDKYSFCLTLFSLPKLQIDALRSQIGSQSEVMEENLDKLAGETSSRDKANIISRQYIHDLYRFFKLWMYRSEQHDIFADELAFWKSPFLNRLILQNERRKQIADYLFAKDYFPEASELYEELVQSNPEEAGSWQKLGFSYQKMERYEDAINAYLQADIVKPDHIWTLKHLAQCYKRTHNFEKALEYFYRVESIQPDNLNLLLQIGQCLATLRNYDKALQYFFKVEYLDRTPANAQRAIGWCYFMTGKHAEALRFFEKLIQASDAQISDWLNTGHVYLAMHQIPKALECYRHAEKQSKTHDEFMKIYLADKDALLEQGVTEESVYLIPDLLL</sequence>
<dbReference type="PANTHER" id="PTHR12558">
    <property type="entry name" value="CELL DIVISION CYCLE 16,23,27"/>
    <property type="match status" value="1"/>
</dbReference>
<feature type="repeat" description="TPR" evidence="1">
    <location>
        <begin position="559"/>
        <end position="592"/>
    </location>
</feature>
<dbReference type="Pfam" id="PF13181">
    <property type="entry name" value="TPR_8"/>
    <property type="match status" value="3"/>
</dbReference>
<reference evidence="3" key="2">
    <citation type="submission" date="2021-04" db="EMBL/GenBank/DDBJ databases">
        <authorList>
            <person name="Gilroy R."/>
        </authorList>
    </citation>
    <scope>NUCLEOTIDE SEQUENCE</scope>
    <source>
        <strain evidence="3">8470</strain>
    </source>
</reference>
<dbReference type="SUPFAM" id="SSF48452">
    <property type="entry name" value="TPR-like"/>
    <property type="match status" value="1"/>
</dbReference>
<evidence type="ECO:0000313" key="3">
    <source>
        <dbReference type="EMBL" id="MBU3856429.1"/>
    </source>
</evidence>
<gene>
    <name evidence="3" type="ORF">H9928_07740</name>
</gene>
<name>A0A948TNA5_9BACT</name>
<dbReference type="PANTHER" id="PTHR12558:SF13">
    <property type="entry name" value="CELL DIVISION CYCLE PROTEIN 27 HOMOLOG"/>
    <property type="match status" value="1"/>
</dbReference>
<dbReference type="InterPro" id="IPR011990">
    <property type="entry name" value="TPR-like_helical_dom_sf"/>
</dbReference>
<keyword evidence="1" id="KW-0802">TPR repeat</keyword>
<keyword evidence="2" id="KW-0175">Coiled coil</keyword>
<dbReference type="InterPro" id="IPR019734">
    <property type="entry name" value="TPR_rpt"/>
</dbReference>
<feature type="coiled-coil region" evidence="2">
    <location>
        <begin position="304"/>
        <end position="331"/>
    </location>
</feature>
<dbReference type="Pfam" id="PF13174">
    <property type="entry name" value="TPR_6"/>
    <property type="match status" value="1"/>
</dbReference>
<feature type="repeat" description="TPR" evidence="1">
    <location>
        <begin position="627"/>
        <end position="660"/>
    </location>
</feature>
<evidence type="ECO:0000256" key="2">
    <source>
        <dbReference type="SAM" id="Coils"/>
    </source>
</evidence>
<feature type="repeat" description="TPR" evidence="1">
    <location>
        <begin position="525"/>
        <end position="558"/>
    </location>
</feature>
<dbReference type="AlphaFoldDB" id="A0A948TNA5"/>
<comment type="caution">
    <text evidence="3">The sequence shown here is derived from an EMBL/GenBank/DDBJ whole genome shotgun (WGS) entry which is preliminary data.</text>
</comment>
<evidence type="ECO:0000256" key="1">
    <source>
        <dbReference type="PROSITE-ProRule" id="PRU00339"/>
    </source>
</evidence>
<dbReference type="EMBL" id="JAHLFJ010000074">
    <property type="protein sequence ID" value="MBU3856429.1"/>
    <property type="molecule type" value="Genomic_DNA"/>
</dbReference>
<evidence type="ECO:0000313" key="4">
    <source>
        <dbReference type="Proteomes" id="UP000784286"/>
    </source>
</evidence>
<dbReference type="Proteomes" id="UP000784286">
    <property type="component" value="Unassembled WGS sequence"/>
</dbReference>
<dbReference type="SMART" id="SM00028">
    <property type="entry name" value="TPR"/>
    <property type="match status" value="5"/>
</dbReference>
<accession>A0A948TNA5</accession>
<dbReference type="Gene3D" id="1.25.40.10">
    <property type="entry name" value="Tetratricopeptide repeat domain"/>
    <property type="match status" value="2"/>
</dbReference>
<organism evidence="3 4">
    <name type="scientific">Candidatus Phocaeicola excrementipullorum</name>
    <dbReference type="NCBI Taxonomy" id="2838731"/>
    <lineage>
        <taxon>Bacteria</taxon>
        <taxon>Pseudomonadati</taxon>
        <taxon>Bacteroidota</taxon>
        <taxon>Bacteroidia</taxon>
        <taxon>Bacteroidales</taxon>
        <taxon>Bacteroidaceae</taxon>
        <taxon>Phocaeicola</taxon>
    </lineage>
</organism>